<dbReference type="EnsemblPlants" id="OPUNC04G01870.1">
    <property type="protein sequence ID" value="OPUNC04G01870.1"/>
    <property type="gene ID" value="OPUNC04G01870"/>
</dbReference>
<proteinExistence type="predicted"/>
<keyword evidence="3" id="KW-1185">Reference proteome</keyword>
<dbReference type="AlphaFoldDB" id="A0A0E0KMJ8"/>
<reference evidence="2" key="2">
    <citation type="submission" date="2018-05" db="EMBL/GenBank/DDBJ databases">
        <title>OpunRS2 (Oryza punctata Reference Sequence Version 2).</title>
        <authorList>
            <person name="Zhang J."/>
            <person name="Kudrna D."/>
            <person name="Lee S."/>
            <person name="Talag J."/>
            <person name="Welchert J."/>
            <person name="Wing R.A."/>
        </authorList>
    </citation>
    <scope>NUCLEOTIDE SEQUENCE [LARGE SCALE GENOMIC DNA]</scope>
</reference>
<evidence type="ECO:0000313" key="2">
    <source>
        <dbReference type="EnsemblPlants" id="OPUNC04G01870.1"/>
    </source>
</evidence>
<evidence type="ECO:0000313" key="3">
    <source>
        <dbReference type="Proteomes" id="UP000026962"/>
    </source>
</evidence>
<dbReference type="Proteomes" id="UP000026962">
    <property type="component" value="Chromosome 4"/>
</dbReference>
<reference evidence="2" key="1">
    <citation type="submission" date="2015-04" db="UniProtKB">
        <authorList>
            <consortium name="EnsemblPlants"/>
        </authorList>
    </citation>
    <scope>IDENTIFICATION</scope>
</reference>
<protein>
    <submittedName>
        <fullName evidence="2">Uncharacterized protein</fullName>
    </submittedName>
</protein>
<feature type="region of interest" description="Disordered" evidence="1">
    <location>
        <begin position="151"/>
        <end position="177"/>
    </location>
</feature>
<evidence type="ECO:0000256" key="1">
    <source>
        <dbReference type="SAM" id="MobiDB-lite"/>
    </source>
</evidence>
<organism evidence="2">
    <name type="scientific">Oryza punctata</name>
    <name type="common">Red rice</name>
    <dbReference type="NCBI Taxonomy" id="4537"/>
    <lineage>
        <taxon>Eukaryota</taxon>
        <taxon>Viridiplantae</taxon>
        <taxon>Streptophyta</taxon>
        <taxon>Embryophyta</taxon>
        <taxon>Tracheophyta</taxon>
        <taxon>Spermatophyta</taxon>
        <taxon>Magnoliopsida</taxon>
        <taxon>Liliopsida</taxon>
        <taxon>Poales</taxon>
        <taxon>Poaceae</taxon>
        <taxon>BOP clade</taxon>
        <taxon>Oryzoideae</taxon>
        <taxon>Oryzeae</taxon>
        <taxon>Oryzinae</taxon>
        <taxon>Oryza</taxon>
    </lineage>
</organism>
<dbReference type="HOGENOM" id="CLU_1520238_0_0_1"/>
<dbReference type="Gramene" id="OPUNC04G01870.1">
    <property type="protein sequence ID" value="OPUNC04G01870.1"/>
    <property type="gene ID" value="OPUNC04G01870"/>
</dbReference>
<accession>A0A0E0KMJ8</accession>
<sequence length="177" mass="18913">MMARDGRGREGMVGRERVEHVGATECAWRRTLSFPSLCEAIAGAAGGKSKRKKRVVSRRTCSGRGVGEAPALFMGCQVLDSGQPTRMRAPRAMLGPPSCPRARTRVKPCALRHASSPAHAASRRRRRGPHALAIAFLLTAFSYPAWCSPSPPSLPPPCVRATGSAEDEGPQMEAPGQ</sequence>
<name>A0A0E0KMJ8_ORYPU</name>